<feature type="domain" description="Malic enzyme N-terminal" evidence="9">
    <location>
        <begin position="27"/>
        <end position="161"/>
    </location>
</feature>
<dbReference type="InterPro" id="IPR012302">
    <property type="entry name" value="Malic_NAD-bd"/>
</dbReference>
<evidence type="ECO:0000313" key="10">
    <source>
        <dbReference type="EMBL" id="MCM8749310.1"/>
    </source>
</evidence>
<evidence type="ECO:0000313" key="11">
    <source>
        <dbReference type="Proteomes" id="UP001165306"/>
    </source>
</evidence>
<feature type="binding site" evidence="6">
    <location>
        <position position="147"/>
    </location>
    <ligand>
        <name>a divalent metal cation</name>
        <dbReference type="ChEBI" id="CHEBI:60240"/>
    </ligand>
</feature>
<dbReference type="SUPFAM" id="SSF51735">
    <property type="entry name" value="NAD(P)-binding Rossmann-fold domains"/>
    <property type="match status" value="1"/>
</dbReference>
<dbReference type="Proteomes" id="UP001165306">
    <property type="component" value="Unassembled WGS sequence"/>
</dbReference>
<dbReference type="InterPro" id="IPR046346">
    <property type="entry name" value="Aminoacid_DH-like_N_sf"/>
</dbReference>
<evidence type="ECO:0000256" key="4">
    <source>
        <dbReference type="ARBA" id="ARBA00023002"/>
    </source>
</evidence>
<evidence type="ECO:0000256" key="7">
    <source>
        <dbReference type="RuleBase" id="RU003427"/>
    </source>
</evidence>
<feature type="domain" description="Malic enzyme NAD-binding" evidence="8">
    <location>
        <begin position="173"/>
        <end position="397"/>
    </location>
</feature>
<organism evidence="10 11">
    <name type="scientific">Thermalbibacter longus</name>
    <dbReference type="NCBI Taxonomy" id="2951981"/>
    <lineage>
        <taxon>Bacteria</taxon>
        <taxon>Pseudomonadati</taxon>
        <taxon>Thermomicrobiota</taxon>
        <taxon>Thermomicrobia</taxon>
        <taxon>Thermomicrobiales</taxon>
        <taxon>Thermomicrobiaceae</taxon>
        <taxon>Thermalbibacter</taxon>
    </lineage>
</organism>
<feature type="binding site" evidence="5">
    <location>
        <position position="329"/>
    </location>
    <ligand>
        <name>(S)-malate</name>
        <dbReference type="ChEBI" id="CHEBI:15589"/>
    </ligand>
</feature>
<dbReference type="PROSITE" id="PS00331">
    <property type="entry name" value="MALIC_ENZYMES"/>
    <property type="match status" value="1"/>
</dbReference>
<dbReference type="SMART" id="SM00919">
    <property type="entry name" value="Malic_M"/>
    <property type="match status" value="1"/>
</dbReference>
<keyword evidence="3 6" id="KW-0479">Metal-binding</keyword>
<dbReference type="PRINTS" id="PR00072">
    <property type="entry name" value="MALOXRDTASE"/>
</dbReference>
<evidence type="ECO:0000256" key="3">
    <source>
        <dbReference type="ARBA" id="ARBA00022723"/>
    </source>
</evidence>
<comment type="similarity">
    <text evidence="2 7">Belongs to the malic enzymes family.</text>
</comment>
<proteinExistence type="inferred from homology"/>
<name>A0AA42BB35_9BACT</name>
<dbReference type="GO" id="GO:0016616">
    <property type="term" value="F:oxidoreductase activity, acting on the CH-OH group of donors, NAD or NADP as acceptor"/>
    <property type="evidence" value="ECO:0007669"/>
    <property type="project" value="InterPro"/>
</dbReference>
<dbReference type="AlphaFoldDB" id="A0AA42BB35"/>
<evidence type="ECO:0000256" key="1">
    <source>
        <dbReference type="ARBA" id="ARBA00001936"/>
    </source>
</evidence>
<dbReference type="Pfam" id="PF03949">
    <property type="entry name" value="Malic_M"/>
    <property type="match status" value="1"/>
</dbReference>
<dbReference type="PANTHER" id="PTHR43237:SF4">
    <property type="entry name" value="NADP-DEPENDENT MALIC ENZYME"/>
    <property type="match status" value="1"/>
</dbReference>
<evidence type="ECO:0000259" key="9">
    <source>
        <dbReference type="SMART" id="SM01274"/>
    </source>
</evidence>
<dbReference type="PIRSF" id="PIRSF000106">
    <property type="entry name" value="ME"/>
    <property type="match status" value="1"/>
</dbReference>
<dbReference type="GO" id="GO:0004470">
    <property type="term" value="F:malic enzyme activity"/>
    <property type="evidence" value="ECO:0007669"/>
    <property type="project" value="InterPro"/>
</dbReference>
<dbReference type="Gene3D" id="3.40.50.10380">
    <property type="entry name" value="Malic enzyme, N-terminal domain"/>
    <property type="match status" value="1"/>
</dbReference>
<dbReference type="GO" id="GO:0046872">
    <property type="term" value="F:metal ion binding"/>
    <property type="evidence" value="ECO:0007669"/>
    <property type="project" value="UniProtKB-KW"/>
</dbReference>
<evidence type="ECO:0000259" key="8">
    <source>
        <dbReference type="SMART" id="SM00919"/>
    </source>
</evidence>
<keyword evidence="4" id="KW-0560">Oxidoreductase</keyword>
<feature type="binding site" evidence="6">
    <location>
        <position position="172"/>
    </location>
    <ligand>
        <name>a divalent metal cation</name>
        <dbReference type="ChEBI" id="CHEBI:60240"/>
    </ligand>
</feature>
<evidence type="ECO:0000256" key="6">
    <source>
        <dbReference type="PIRSR" id="PIRSR000106-3"/>
    </source>
</evidence>
<feature type="binding site" evidence="5">
    <location>
        <position position="299"/>
    </location>
    <ligand>
        <name>(S)-malate</name>
        <dbReference type="ChEBI" id="CHEBI:15589"/>
    </ligand>
</feature>
<dbReference type="PANTHER" id="PTHR43237">
    <property type="entry name" value="NADP-DEPENDENT MALIC ENZYME"/>
    <property type="match status" value="1"/>
</dbReference>
<dbReference type="InterPro" id="IPR045213">
    <property type="entry name" value="Malic_NAD-bd_bact_type"/>
</dbReference>
<comment type="cofactor">
    <cofactor evidence="1">
        <name>Mn(2+)</name>
        <dbReference type="ChEBI" id="CHEBI:29035"/>
    </cofactor>
</comment>
<dbReference type="CDD" id="cd05311">
    <property type="entry name" value="NAD_bind_2_malic_enz"/>
    <property type="match status" value="1"/>
</dbReference>
<dbReference type="InterPro" id="IPR012301">
    <property type="entry name" value="Malic_N_dom"/>
</dbReference>
<reference evidence="10" key="1">
    <citation type="submission" date="2022-06" db="EMBL/GenBank/DDBJ databases">
        <title>CFH 74404 Thermomicrobiaceae sp.</title>
        <authorList>
            <person name="Ming H."/>
            <person name="Li W.-J."/>
            <person name="Zhao Z."/>
        </authorList>
    </citation>
    <scope>NUCLEOTIDE SEQUENCE</scope>
    <source>
        <strain evidence="10">CFH 74404</strain>
    </source>
</reference>
<dbReference type="FunFam" id="3.40.50.720:FF:000095">
    <property type="entry name" value="NADP-dependent malic enzyme"/>
    <property type="match status" value="1"/>
</dbReference>
<evidence type="ECO:0000256" key="2">
    <source>
        <dbReference type="ARBA" id="ARBA00008785"/>
    </source>
</evidence>
<dbReference type="InterPro" id="IPR051674">
    <property type="entry name" value="Malate_Decarboxylase"/>
</dbReference>
<evidence type="ECO:0000256" key="5">
    <source>
        <dbReference type="PIRSR" id="PIRSR000106-2"/>
    </source>
</evidence>
<dbReference type="Pfam" id="PF00390">
    <property type="entry name" value="malic"/>
    <property type="match status" value="1"/>
</dbReference>
<gene>
    <name evidence="10" type="ORF">NET02_09140</name>
</gene>
<dbReference type="SUPFAM" id="SSF53223">
    <property type="entry name" value="Aminoacid dehydrogenase-like, N-terminal domain"/>
    <property type="match status" value="1"/>
</dbReference>
<protein>
    <submittedName>
        <fullName evidence="10">NADP-dependent malic enzyme</fullName>
    </submittedName>
</protein>
<dbReference type="Gene3D" id="3.40.50.720">
    <property type="entry name" value="NAD(P)-binding Rossmann-like Domain"/>
    <property type="match status" value="1"/>
</dbReference>
<comment type="caution">
    <text evidence="10">The sequence shown here is derived from an EMBL/GenBank/DDBJ whole genome shotgun (WGS) entry which is preliminary data.</text>
</comment>
<dbReference type="InterPro" id="IPR015884">
    <property type="entry name" value="Malic_enzyme_CS"/>
</dbReference>
<accession>A0AA42BB35</accession>
<dbReference type="InterPro" id="IPR037062">
    <property type="entry name" value="Malic_N_dom_sf"/>
</dbReference>
<dbReference type="GO" id="GO:0051287">
    <property type="term" value="F:NAD binding"/>
    <property type="evidence" value="ECO:0007669"/>
    <property type="project" value="InterPro"/>
</dbReference>
<dbReference type="EMBL" id="JAMSLR010000005">
    <property type="protein sequence ID" value="MCM8749310.1"/>
    <property type="molecule type" value="Genomic_DNA"/>
</dbReference>
<dbReference type="InterPro" id="IPR036291">
    <property type="entry name" value="NAD(P)-bd_dom_sf"/>
</dbReference>
<feature type="binding site" evidence="6">
    <location>
        <position position="146"/>
    </location>
    <ligand>
        <name>a divalent metal cation</name>
        <dbReference type="ChEBI" id="CHEBI:60240"/>
    </ligand>
</feature>
<keyword evidence="11" id="KW-1185">Reference proteome</keyword>
<dbReference type="SMART" id="SM01274">
    <property type="entry name" value="malic"/>
    <property type="match status" value="1"/>
</dbReference>
<comment type="cofactor">
    <cofactor evidence="6">
        <name>Mg(2+)</name>
        <dbReference type="ChEBI" id="CHEBI:18420"/>
    </cofactor>
    <cofactor evidence="6">
        <name>Mn(2+)</name>
        <dbReference type="ChEBI" id="CHEBI:29035"/>
    </cofactor>
    <text evidence="6">Divalent metal cations. Prefers magnesium or manganese.</text>
</comment>
<dbReference type="InterPro" id="IPR001891">
    <property type="entry name" value="Malic_OxRdtase"/>
</dbReference>
<sequence>MFEPRRRTGRRPATLREEALELRRRYRGVLEIRSRIPIRDHHILNLVYLPPAALAPVDEIRLNREAVYDLTVKSNLVAIVTDGSAVLGLGDIGPQAALPVMEGKAVLFQSLGAVEAFPICIAERDPQRIVDIVAAIAPSFGGINLEDISAPRCFEIEAALKERLDLPVFHDDQHGTAVVVLAALINAFRLRGTPLSEAKIVINGAGAAGIATAKLLLVYGVGDLILCDRLGPIYREREAGMNRYKMEIARLTNKAGARASLAEALEGTDVFIGLSSPDILTPEMIRSMAPNPIIFALANPDPEIHPDLALEAGALAVATGRSDFPNQVNNSLAFPGIFRGALDVQARDINDAMKLAAAEAIAALVPERELSPRFIIPDSLDLKVPPAVAAAVARAAIETGVARVTVDPEEIAARTRELLYEDTRR</sequence>